<dbReference type="PANTHER" id="PTHR43081">
    <property type="entry name" value="ADENYLATE CYCLASE, TERMINAL-DIFFERENTIATION SPECIFIC-RELATED"/>
    <property type="match status" value="1"/>
</dbReference>
<keyword evidence="4" id="KW-1185">Reference proteome</keyword>
<dbReference type="InterPro" id="IPR032026">
    <property type="entry name" value="Ad_Cy_reg"/>
</dbReference>
<dbReference type="Pfam" id="PF00211">
    <property type="entry name" value="Guanylate_cyc"/>
    <property type="match status" value="1"/>
</dbReference>
<dbReference type="EMBL" id="JAHCLR010000042">
    <property type="protein sequence ID" value="MBS9535349.1"/>
    <property type="molecule type" value="Genomic_DNA"/>
</dbReference>
<dbReference type="PANTHER" id="PTHR43081:SF19">
    <property type="entry name" value="PH-SENSITIVE ADENYLATE CYCLASE RV1264"/>
    <property type="match status" value="1"/>
</dbReference>
<dbReference type="CDD" id="cd07302">
    <property type="entry name" value="CHD"/>
    <property type="match status" value="1"/>
</dbReference>
<dbReference type="RefSeq" id="WP_214094208.1">
    <property type="nucleotide sequence ID" value="NZ_JAHCLR010000042.1"/>
</dbReference>
<evidence type="ECO:0000313" key="4">
    <source>
        <dbReference type="Proteomes" id="UP001519535"/>
    </source>
</evidence>
<proteinExistence type="inferred from homology"/>
<name>A0ABS5RMD1_9MYCO</name>
<comment type="caution">
    <text evidence="3">The sequence shown here is derived from an EMBL/GenBank/DDBJ whole genome shotgun (WGS) entry which is preliminary data.</text>
</comment>
<evidence type="ECO:0000313" key="3">
    <source>
        <dbReference type="EMBL" id="MBS9535349.1"/>
    </source>
</evidence>
<dbReference type="InterPro" id="IPR050697">
    <property type="entry name" value="Adenylyl/Guanylyl_Cyclase_3/4"/>
</dbReference>
<accession>A0ABS5RMD1</accession>
<dbReference type="InterPro" id="IPR001054">
    <property type="entry name" value="A/G_cyclase"/>
</dbReference>
<organism evidence="3 4">
    <name type="scientific">Mycolicibacter acidiphilus</name>
    <dbReference type="NCBI Taxonomy" id="2835306"/>
    <lineage>
        <taxon>Bacteria</taxon>
        <taxon>Bacillati</taxon>
        <taxon>Actinomycetota</taxon>
        <taxon>Actinomycetes</taxon>
        <taxon>Mycobacteriales</taxon>
        <taxon>Mycobacteriaceae</taxon>
        <taxon>Mycolicibacter</taxon>
    </lineage>
</organism>
<dbReference type="Proteomes" id="UP001519535">
    <property type="component" value="Unassembled WGS sequence"/>
</dbReference>
<reference evidence="3 4" key="1">
    <citation type="submission" date="2021-05" db="EMBL/GenBank/DDBJ databases">
        <title>Mycobacterium acidophilum sp. nov., an extremely acid-tolerant member of the genus Mycobacterium.</title>
        <authorList>
            <person name="Xia J."/>
        </authorList>
    </citation>
    <scope>NUCLEOTIDE SEQUENCE [LARGE SCALE GENOMIC DNA]</scope>
    <source>
        <strain evidence="3 4">M1</strain>
    </source>
</reference>
<dbReference type="SUPFAM" id="SSF55073">
    <property type="entry name" value="Nucleotide cyclase"/>
    <property type="match status" value="1"/>
</dbReference>
<dbReference type="InterPro" id="IPR029787">
    <property type="entry name" value="Nucleotide_cyclase"/>
</dbReference>
<protein>
    <submittedName>
        <fullName evidence="3">Adenylate/guanylate cyclase domain-containing protein</fullName>
    </submittedName>
</protein>
<dbReference type="Pfam" id="PF16701">
    <property type="entry name" value="Ad_Cy_reg"/>
    <property type="match status" value="1"/>
</dbReference>
<dbReference type="Gene3D" id="3.30.70.1230">
    <property type="entry name" value="Nucleotide cyclase"/>
    <property type="match status" value="1"/>
</dbReference>
<comment type="similarity">
    <text evidence="1">Belongs to the adenylyl cyclase class-3 family.</text>
</comment>
<evidence type="ECO:0000259" key="2">
    <source>
        <dbReference type="PROSITE" id="PS50125"/>
    </source>
</evidence>
<sequence length="375" mass="40192">MADSDRDGLLDGLQGTVRAERAELVDWLLDQGITVDEIRTAPAPMLLASRRLIGDDGGYVSERQISEAAGIDLGLLQQLLRAVGLSWVDDPDAVVHMRADGKVAEHARRFIDAGIDADHAVQTLRVLSDGFSHAAELMRSTMLAAIMEPGLSELQIAQRSQLLVGRMVPMLGAFMEDLLFTQLRHQLETESVNAGERAAGAPLAGARRVTVAFADLVGFTRLGELVPPEELVQLANRLALLARDLAVPPVRFIKTIGDAVMFVCPEPAPLLDATLKLVEAADSDDDFPRLRAGIATGDAVSRVGDWFGSPVNTASRVTGVARPGTVLVADSTYRALTGSTDFRWSFAGARHLKGISGELALYRARRSVDDAPDGA</sequence>
<feature type="domain" description="Guanylate cyclase" evidence="2">
    <location>
        <begin position="210"/>
        <end position="318"/>
    </location>
</feature>
<dbReference type="PROSITE" id="PS50125">
    <property type="entry name" value="GUANYLATE_CYCLASE_2"/>
    <property type="match status" value="1"/>
</dbReference>
<dbReference type="SMART" id="SM00044">
    <property type="entry name" value="CYCc"/>
    <property type="match status" value="1"/>
</dbReference>
<gene>
    <name evidence="3" type="ORF">KIH27_17320</name>
</gene>
<evidence type="ECO:0000256" key="1">
    <source>
        <dbReference type="ARBA" id="ARBA00005381"/>
    </source>
</evidence>